<dbReference type="PANTHER" id="PTHR38095">
    <property type="entry name" value="ANAEROBIC DIMETHYL SULFOXIDE REDUCTASE CHAIN YNFH"/>
    <property type="match status" value="1"/>
</dbReference>
<dbReference type="KEGG" id="fil:BN1229_v1_3566"/>
<feature type="transmembrane region" description="Helical" evidence="1">
    <location>
        <begin position="175"/>
        <end position="195"/>
    </location>
</feature>
<feature type="transmembrane region" description="Helical" evidence="1">
    <location>
        <begin position="7"/>
        <end position="33"/>
    </location>
</feature>
<reference evidence="3" key="1">
    <citation type="submission" date="2015-02" db="EMBL/GenBank/DDBJ databases">
        <authorList>
            <person name="Chooi Y.-H."/>
        </authorList>
    </citation>
    <scope>NUCLEOTIDE SEQUENCE [LARGE SCALE GENOMIC DNA]</scope>
    <source>
        <strain evidence="3">strain Y</strain>
    </source>
</reference>
<feature type="transmembrane region" description="Helical" evidence="1">
    <location>
        <begin position="277"/>
        <end position="298"/>
    </location>
</feature>
<dbReference type="GO" id="GO:0005886">
    <property type="term" value="C:plasma membrane"/>
    <property type="evidence" value="ECO:0007669"/>
    <property type="project" value="TreeGrafter"/>
</dbReference>
<sequence>MHPAYSVIFFTTASGAGYGLLIWMAIAGTLGVVPPHWGIGFAGLGLALALITAGLLSSTFHLGRPERSWRAFSQWRSSWLSREGVLAVATYAPAGLLGISWVFFENLSGIVVVFAIGTVILSLCTVWATGMIYASLPPIRSWHQPWTAPVYVGLALASGGVLFHVILAASTGVTWWTAGLAVALVVVAFILKTMWWQTVDGAKRSLTVESATGLGRFGKVGMIEAPHSRPNFVMREMGYHVARKHAKKLRTVATYLIFLVPPICLLLLPMLSTLVALPVALTAAVSAGAGLLVERWLFFAEADHAVMLFYGADKA</sequence>
<proteinExistence type="predicted"/>
<organism evidence="2 3">
    <name type="scientific">Candidatus Filomicrobium marinum</name>
    <dbReference type="NCBI Taxonomy" id="1608628"/>
    <lineage>
        <taxon>Bacteria</taxon>
        <taxon>Pseudomonadati</taxon>
        <taxon>Pseudomonadota</taxon>
        <taxon>Alphaproteobacteria</taxon>
        <taxon>Hyphomicrobiales</taxon>
        <taxon>Hyphomicrobiaceae</taxon>
        <taxon>Filomicrobium</taxon>
    </lineage>
</organism>
<dbReference type="GO" id="GO:0019645">
    <property type="term" value="P:anaerobic electron transport chain"/>
    <property type="evidence" value="ECO:0007669"/>
    <property type="project" value="InterPro"/>
</dbReference>
<dbReference type="OrthoDB" id="5520897at2"/>
<dbReference type="PANTHER" id="PTHR38095:SF1">
    <property type="entry name" value="ANAEROBIC DIMETHYL SULFOXIDE REDUCTASE CHAIN YNFH"/>
    <property type="match status" value="1"/>
</dbReference>
<evidence type="ECO:0000313" key="3">
    <source>
        <dbReference type="Proteomes" id="UP000033187"/>
    </source>
</evidence>
<dbReference type="Proteomes" id="UP000033187">
    <property type="component" value="Chromosome 1"/>
</dbReference>
<dbReference type="AlphaFoldDB" id="A0A0D6JH29"/>
<evidence type="ECO:0000256" key="1">
    <source>
        <dbReference type="SAM" id="Phobius"/>
    </source>
</evidence>
<dbReference type="RefSeq" id="WP_046479278.1">
    <property type="nucleotide sequence ID" value="NZ_LN829118.1"/>
</dbReference>
<dbReference type="GO" id="GO:0009389">
    <property type="term" value="F:dimethyl sulfoxide reductase activity"/>
    <property type="evidence" value="ECO:0007669"/>
    <property type="project" value="TreeGrafter"/>
</dbReference>
<dbReference type="Pfam" id="PF04976">
    <property type="entry name" value="DmsC"/>
    <property type="match status" value="1"/>
</dbReference>
<accession>A0A0D6JH29</accession>
<name>A0A0D6JH29_9HYPH</name>
<gene>
    <name evidence="2" type="ORF">YBN1229_v1_2358</name>
</gene>
<keyword evidence="1" id="KW-1133">Transmembrane helix</keyword>
<evidence type="ECO:0000313" key="2">
    <source>
        <dbReference type="EMBL" id="CPR19872.1"/>
    </source>
</evidence>
<dbReference type="EC" id="1.8.99.-" evidence="2"/>
<feature type="transmembrane region" description="Helical" evidence="1">
    <location>
        <begin position="148"/>
        <end position="169"/>
    </location>
</feature>
<keyword evidence="1" id="KW-0472">Membrane</keyword>
<protein>
    <submittedName>
        <fullName evidence="2">DMSO reductase chain C</fullName>
        <ecNumber evidence="2">1.8.99.-</ecNumber>
    </submittedName>
</protein>
<dbReference type="KEGG" id="fiy:BN1229_v1_2358"/>
<keyword evidence="2" id="KW-0560">Oxidoreductase</keyword>
<feature type="transmembrane region" description="Helical" evidence="1">
    <location>
        <begin position="110"/>
        <end position="136"/>
    </location>
</feature>
<dbReference type="InterPro" id="IPR007059">
    <property type="entry name" value="DmsC"/>
</dbReference>
<keyword evidence="1" id="KW-0812">Transmembrane</keyword>
<dbReference type="GO" id="GO:0009390">
    <property type="term" value="C:dimethyl sulfoxide reductase complex"/>
    <property type="evidence" value="ECO:0007669"/>
    <property type="project" value="TreeGrafter"/>
</dbReference>
<dbReference type="EMBL" id="LN829119">
    <property type="protein sequence ID" value="CPR19872.1"/>
    <property type="molecule type" value="Genomic_DNA"/>
</dbReference>
<keyword evidence="3" id="KW-1185">Reference proteome</keyword>
<feature type="transmembrane region" description="Helical" evidence="1">
    <location>
        <begin position="39"/>
        <end position="63"/>
    </location>
</feature>
<feature type="transmembrane region" description="Helical" evidence="1">
    <location>
        <begin position="84"/>
        <end position="104"/>
    </location>
</feature>
<feature type="transmembrane region" description="Helical" evidence="1">
    <location>
        <begin position="252"/>
        <end position="271"/>
    </location>
</feature>